<keyword evidence="1 4" id="KW-0479">Metal-binding</keyword>
<dbReference type="Gene3D" id="3.30.40.10">
    <property type="entry name" value="Zinc/RING finger domain, C3HC4 (zinc finger)"/>
    <property type="match status" value="1"/>
</dbReference>
<dbReference type="PROSITE" id="PS50103">
    <property type="entry name" value="ZF_C3H1"/>
    <property type="match status" value="1"/>
</dbReference>
<keyword evidence="9" id="KW-1185">Reference proteome</keyword>
<dbReference type="Gene3D" id="4.10.1000.10">
    <property type="entry name" value="Zinc finger, CCCH-type"/>
    <property type="match status" value="1"/>
</dbReference>
<evidence type="ECO:0000256" key="5">
    <source>
        <dbReference type="SAM" id="MobiDB-lite"/>
    </source>
</evidence>
<keyword evidence="2 4" id="KW-0863">Zinc-finger</keyword>
<feature type="zinc finger region" description="C3H1-type" evidence="4">
    <location>
        <begin position="150"/>
        <end position="178"/>
    </location>
</feature>
<dbReference type="InterPro" id="IPR039971">
    <property type="entry name" value="CWC24-like"/>
</dbReference>
<dbReference type="InterPro" id="IPR013083">
    <property type="entry name" value="Znf_RING/FYVE/PHD"/>
</dbReference>
<feature type="domain" description="C3H1-type" evidence="7">
    <location>
        <begin position="150"/>
        <end position="178"/>
    </location>
</feature>
<dbReference type="Proteomes" id="UP000326759">
    <property type="component" value="Unassembled WGS sequence"/>
</dbReference>
<dbReference type="FunFam" id="3.30.40.10:FF:000045">
    <property type="entry name" value="RING finger protein 113A"/>
    <property type="match status" value="1"/>
</dbReference>
<sequence>MITSSSEDETKINKKSRKMDLGNRLIQRSSNKIREKNFGKDTSESEEENVVVSFKSKKTAEREGPSDMGATATLEIETEKDKDAQAIFERTLKINKETRGQADDKVYRGLNNYSQFYEKRDTAKGNAASGSVRKGPIRAPENIRSTVRWDYQPDLCKDFKETGFCGFGDSCKFLHDRTDYKFGWQLEMEHQKTTKGFEENDSDENYEIPSDDEHLPFKCLFCRQSFVDPVVTRCKHYFCEKCALSHFAKSKRCYVCSENTNGMFTPAREIIARLEQSNKAEDDSDNSGDID</sequence>
<dbReference type="EMBL" id="SEYY01001055">
    <property type="protein sequence ID" value="KAB7505929.1"/>
    <property type="molecule type" value="Genomic_DNA"/>
</dbReference>
<proteinExistence type="predicted"/>
<dbReference type="GO" id="GO:0008270">
    <property type="term" value="F:zinc ion binding"/>
    <property type="evidence" value="ECO:0007669"/>
    <property type="project" value="UniProtKB-KW"/>
</dbReference>
<dbReference type="PANTHER" id="PTHR12930:SF0">
    <property type="entry name" value="RING FINGER PROTEIN 113B"/>
    <property type="match status" value="1"/>
</dbReference>
<dbReference type="Pfam" id="PF13920">
    <property type="entry name" value="zf-C3HC4_3"/>
    <property type="match status" value="1"/>
</dbReference>
<dbReference type="AlphaFoldDB" id="A0A5N5TIA5"/>
<evidence type="ECO:0000256" key="2">
    <source>
        <dbReference type="ARBA" id="ARBA00022771"/>
    </source>
</evidence>
<dbReference type="Pfam" id="PF00642">
    <property type="entry name" value="zf-CCCH"/>
    <property type="match status" value="1"/>
</dbReference>
<dbReference type="PROSITE" id="PS50089">
    <property type="entry name" value="ZF_RING_2"/>
    <property type="match status" value="1"/>
</dbReference>
<feature type="domain" description="RING-type" evidence="6">
    <location>
        <begin position="219"/>
        <end position="257"/>
    </location>
</feature>
<organism evidence="8 9">
    <name type="scientific">Armadillidium nasatum</name>
    <dbReference type="NCBI Taxonomy" id="96803"/>
    <lineage>
        <taxon>Eukaryota</taxon>
        <taxon>Metazoa</taxon>
        <taxon>Ecdysozoa</taxon>
        <taxon>Arthropoda</taxon>
        <taxon>Crustacea</taxon>
        <taxon>Multicrustacea</taxon>
        <taxon>Malacostraca</taxon>
        <taxon>Eumalacostraca</taxon>
        <taxon>Peracarida</taxon>
        <taxon>Isopoda</taxon>
        <taxon>Oniscidea</taxon>
        <taxon>Crinocheta</taxon>
        <taxon>Armadillidiidae</taxon>
        <taxon>Armadillidium</taxon>
    </lineage>
</organism>
<evidence type="ECO:0000256" key="3">
    <source>
        <dbReference type="ARBA" id="ARBA00022833"/>
    </source>
</evidence>
<protein>
    <submittedName>
        <fullName evidence="8">RING finger protein</fullName>
    </submittedName>
</protein>
<evidence type="ECO:0000259" key="7">
    <source>
        <dbReference type="PROSITE" id="PS50103"/>
    </source>
</evidence>
<dbReference type="InterPro" id="IPR017907">
    <property type="entry name" value="Znf_RING_CS"/>
</dbReference>
<feature type="compositionally biased region" description="Basic and acidic residues" evidence="5">
    <location>
        <begin position="32"/>
        <end position="43"/>
    </location>
</feature>
<evidence type="ECO:0000256" key="1">
    <source>
        <dbReference type="ARBA" id="ARBA00022723"/>
    </source>
</evidence>
<dbReference type="CDD" id="cd16539">
    <property type="entry name" value="RING-HC_RNF113A_B"/>
    <property type="match status" value="1"/>
</dbReference>
<accession>A0A5N5TIA5</accession>
<comment type="caution">
    <text evidence="8">The sequence shown here is derived from an EMBL/GenBank/DDBJ whole genome shotgun (WGS) entry which is preliminary data.</text>
</comment>
<evidence type="ECO:0000313" key="8">
    <source>
        <dbReference type="EMBL" id="KAB7505929.1"/>
    </source>
</evidence>
<dbReference type="GO" id="GO:0034247">
    <property type="term" value="P:snoRNA splicing"/>
    <property type="evidence" value="ECO:0007669"/>
    <property type="project" value="TreeGrafter"/>
</dbReference>
<dbReference type="OrthoDB" id="25761at2759"/>
<evidence type="ECO:0000259" key="6">
    <source>
        <dbReference type="PROSITE" id="PS50089"/>
    </source>
</evidence>
<dbReference type="SMART" id="SM00356">
    <property type="entry name" value="ZnF_C3H1"/>
    <property type="match status" value="1"/>
</dbReference>
<dbReference type="PROSITE" id="PS00518">
    <property type="entry name" value="ZF_RING_1"/>
    <property type="match status" value="1"/>
</dbReference>
<dbReference type="PANTHER" id="PTHR12930">
    <property type="entry name" value="ZINC FINGER PROTEIN 183"/>
    <property type="match status" value="1"/>
</dbReference>
<dbReference type="InterPro" id="IPR001841">
    <property type="entry name" value="Znf_RING"/>
</dbReference>
<keyword evidence="3 4" id="KW-0862">Zinc</keyword>
<evidence type="ECO:0000313" key="9">
    <source>
        <dbReference type="Proteomes" id="UP000326759"/>
    </source>
</evidence>
<dbReference type="SUPFAM" id="SSF90229">
    <property type="entry name" value="CCCH zinc finger"/>
    <property type="match status" value="1"/>
</dbReference>
<evidence type="ECO:0000256" key="4">
    <source>
        <dbReference type="PROSITE-ProRule" id="PRU00723"/>
    </source>
</evidence>
<feature type="region of interest" description="Disordered" evidence="5">
    <location>
        <begin position="1"/>
        <end position="67"/>
    </location>
</feature>
<dbReference type="SUPFAM" id="SSF57850">
    <property type="entry name" value="RING/U-box"/>
    <property type="match status" value="1"/>
</dbReference>
<reference evidence="8 9" key="1">
    <citation type="journal article" date="2019" name="PLoS Biol.">
        <title>Sex chromosomes control vertical transmission of feminizing Wolbachia symbionts in an isopod.</title>
        <authorList>
            <person name="Becking T."/>
            <person name="Chebbi M.A."/>
            <person name="Giraud I."/>
            <person name="Moumen B."/>
            <person name="Laverre T."/>
            <person name="Caubet Y."/>
            <person name="Peccoud J."/>
            <person name="Gilbert C."/>
            <person name="Cordaux R."/>
        </authorList>
    </citation>
    <scope>NUCLEOTIDE SEQUENCE [LARGE SCALE GENOMIC DNA]</scope>
    <source>
        <strain evidence="8">ANa2</strain>
        <tissue evidence="8">Whole body excluding digestive tract and cuticle</tissue>
    </source>
</reference>
<dbReference type="InterPro" id="IPR036855">
    <property type="entry name" value="Znf_CCCH_sf"/>
</dbReference>
<dbReference type="InterPro" id="IPR000571">
    <property type="entry name" value="Znf_CCCH"/>
</dbReference>
<name>A0A5N5TIA5_9CRUS</name>
<gene>
    <name evidence="8" type="ORF">Anas_01124</name>
</gene>
<dbReference type="SMART" id="SM00184">
    <property type="entry name" value="RING"/>
    <property type="match status" value="1"/>
</dbReference>
<dbReference type="GO" id="GO:0005684">
    <property type="term" value="C:U2-type spliceosomal complex"/>
    <property type="evidence" value="ECO:0007669"/>
    <property type="project" value="TreeGrafter"/>
</dbReference>